<evidence type="ECO:0000313" key="2">
    <source>
        <dbReference type="EMBL" id="CAF4467382.1"/>
    </source>
</evidence>
<comment type="caution">
    <text evidence="1">The sequence shown here is derived from an EMBL/GenBank/DDBJ whole genome shotgun (WGS) entry which is preliminary data.</text>
</comment>
<proteinExistence type="predicted"/>
<dbReference type="EMBL" id="CAJOBC010100460">
    <property type="protein sequence ID" value="CAF4467382.1"/>
    <property type="molecule type" value="Genomic_DNA"/>
</dbReference>
<feature type="non-terminal residue" evidence="1">
    <location>
        <position position="25"/>
    </location>
</feature>
<keyword evidence="3" id="KW-1185">Reference proteome</keyword>
<accession>A0A816ACM6</accession>
<dbReference type="EMBL" id="CAJNOQ010034226">
    <property type="protein sequence ID" value="CAF1593876.1"/>
    <property type="molecule type" value="Genomic_DNA"/>
</dbReference>
<dbReference type="Proteomes" id="UP000663829">
    <property type="component" value="Unassembled WGS sequence"/>
</dbReference>
<protein>
    <submittedName>
        <fullName evidence="1">Uncharacterized protein</fullName>
    </submittedName>
</protein>
<name>A0A816ACM6_9BILA</name>
<reference evidence="1" key="1">
    <citation type="submission" date="2021-02" db="EMBL/GenBank/DDBJ databases">
        <authorList>
            <person name="Nowell W R."/>
        </authorList>
    </citation>
    <scope>NUCLEOTIDE SEQUENCE</scope>
</reference>
<dbReference type="AlphaFoldDB" id="A0A816ACM6"/>
<sequence>MRSIRNVKTTGTIRYAKAVGSKGIV</sequence>
<gene>
    <name evidence="1" type="ORF">GPM918_LOCUS41940</name>
    <name evidence="2" type="ORF">SRO942_LOCUS43086</name>
</gene>
<dbReference type="Proteomes" id="UP000681722">
    <property type="component" value="Unassembled WGS sequence"/>
</dbReference>
<evidence type="ECO:0000313" key="3">
    <source>
        <dbReference type="Proteomes" id="UP000663829"/>
    </source>
</evidence>
<evidence type="ECO:0000313" key="1">
    <source>
        <dbReference type="EMBL" id="CAF1593876.1"/>
    </source>
</evidence>
<organism evidence="1 3">
    <name type="scientific">Didymodactylos carnosus</name>
    <dbReference type="NCBI Taxonomy" id="1234261"/>
    <lineage>
        <taxon>Eukaryota</taxon>
        <taxon>Metazoa</taxon>
        <taxon>Spiralia</taxon>
        <taxon>Gnathifera</taxon>
        <taxon>Rotifera</taxon>
        <taxon>Eurotatoria</taxon>
        <taxon>Bdelloidea</taxon>
        <taxon>Philodinida</taxon>
        <taxon>Philodinidae</taxon>
        <taxon>Didymodactylos</taxon>
    </lineage>
</organism>